<accession>A0AAV7S7M7</accession>
<dbReference type="AlphaFoldDB" id="A0AAV7S7M7"/>
<proteinExistence type="predicted"/>
<dbReference type="Proteomes" id="UP001066276">
    <property type="component" value="Chromosome 4_2"/>
</dbReference>
<feature type="region of interest" description="Disordered" evidence="1">
    <location>
        <begin position="1"/>
        <end position="110"/>
    </location>
</feature>
<reference evidence="2" key="1">
    <citation type="journal article" date="2022" name="bioRxiv">
        <title>Sequencing and chromosome-scale assembly of the giantPleurodeles waltlgenome.</title>
        <authorList>
            <person name="Brown T."/>
            <person name="Elewa A."/>
            <person name="Iarovenko S."/>
            <person name="Subramanian E."/>
            <person name="Araus A.J."/>
            <person name="Petzold A."/>
            <person name="Susuki M."/>
            <person name="Suzuki K.-i.T."/>
            <person name="Hayashi T."/>
            <person name="Toyoda A."/>
            <person name="Oliveira C."/>
            <person name="Osipova E."/>
            <person name="Leigh N.D."/>
            <person name="Simon A."/>
            <person name="Yun M.H."/>
        </authorList>
    </citation>
    <scope>NUCLEOTIDE SEQUENCE</scope>
    <source>
        <strain evidence="2">20211129_DDA</strain>
        <tissue evidence="2">Liver</tissue>
    </source>
</reference>
<dbReference type="EMBL" id="JANPWB010000008">
    <property type="protein sequence ID" value="KAJ1159559.1"/>
    <property type="molecule type" value="Genomic_DNA"/>
</dbReference>
<name>A0AAV7S7M7_PLEWA</name>
<gene>
    <name evidence="2" type="ORF">NDU88_000066</name>
</gene>
<protein>
    <submittedName>
        <fullName evidence="2">Uncharacterized protein</fullName>
    </submittedName>
</protein>
<feature type="compositionally biased region" description="Basic and acidic residues" evidence="1">
    <location>
        <begin position="68"/>
        <end position="110"/>
    </location>
</feature>
<evidence type="ECO:0000313" key="2">
    <source>
        <dbReference type="EMBL" id="KAJ1159559.1"/>
    </source>
</evidence>
<organism evidence="2 3">
    <name type="scientific">Pleurodeles waltl</name>
    <name type="common">Iberian ribbed newt</name>
    <dbReference type="NCBI Taxonomy" id="8319"/>
    <lineage>
        <taxon>Eukaryota</taxon>
        <taxon>Metazoa</taxon>
        <taxon>Chordata</taxon>
        <taxon>Craniata</taxon>
        <taxon>Vertebrata</taxon>
        <taxon>Euteleostomi</taxon>
        <taxon>Amphibia</taxon>
        <taxon>Batrachia</taxon>
        <taxon>Caudata</taxon>
        <taxon>Salamandroidea</taxon>
        <taxon>Salamandridae</taxon>
        <taxon>Pleurodelinae</taxon>
        <taxon>Pleurodeles</taxon>
    </lineage>
</organism>
<evidence type="ECO:0000313" key="3">
    <source>
        <dbReference type="Proteomes" id="UP001066276"/>
    </source>
</evidence>
<sequence length="110" mass="11587">MPGPAASGPAGVGSTETSGDSAAGPRPAGTCGPATAPEPPETLQQAVAGQEAERPGPGHAQGRAQQKTIEKRNRALTREEKEPKGHKRETEKIRKNKGEEPKEEKEESNR</sequence>
<comment type="caution">
    <text evidence="2">The sequence shown here is derived from an EMBL/GenBank/DDBJ whole genome shotgun (WGS) entry which is preliminary data.</text>
</comment>
<keyword evidence="3" id="KW-1185">Reference proteome</keyword>
<evidence type="ECO:0000256" key="1">
    <source>
        <dbReference type="SAM" id="MobiDB-lite"/>
    </source>
</evidence>